<gene>
    <name evidence="7" type="ORF">LVIROSA_LOCUS7758</name>
</gene>
<evidence type="ECO:0000256" key="2">
    <source>
        <dbReference type="ARBA" id="ARBA00022723"/>
    </source>
</evidence>
<comment type="cofactor">
    <cofactor evidence="5">
        <name>heme</name>
        <dbReference type="ChEBI" id="CHEBI:30413"/>
    </cofactor>
</comment>
<keyword evidence="6" id="KW-0503">Monooxygenase</keyword>
<evidence type="ECO:0000256" key="1">
    <source>
        <dbReference type="ARBA" id="ARBA00010617"/>
    </source>
</evidence>
<sequence>MVWLPAGDQWRRLRRITRESMFTMQRLDASELVRQEKLRLVQVQELLEHVSQYCSNRKALNIGAAAFTTTLNILSNAIFSRDLSQYDSVSSQGFKYAVCGLMELSGNPNLSDFFPILKPFDLQGFLRRSNVYGKKLLSIFDMIIHQRIQERSSSSYDGDHSSKNPDLLDLLLDLIMKDESEITPNDMRHLFLDLFVAGTDTISTTLEWAMAELIRNPHKMEKARSELTKFMQNNNKNIHENDISKLPYLQAVIKETLRLHPPAPLLLPHRAMLDLEIQGFIVPKNAQILCNVWAMGRDPSIWSDPETFIPERFFEVKIDYKGHDFMLIPFGAGRRICPGLNSAHRMLHIVLGSLIQKFDWKLEGNIRARDMDMGERFGISLSKKVPLMVIPFKL</sequence>
<dbReference type="PRINTS" id="PR00463">
    <property type="entry name" value="EP450I"/>
</dbReference>
<proteinExistence type="inferred from homology"/>
<dbReference type="AlphaFoldDB" id="A0AAU9LWM6"/>
<evidence type="ECO:0000313" key="7">
    <source>
        <dbReference type="EMBL" id="CAH1420278.1"/>
    </source>
</evidence>
<dbReference type="InterPro" id="IPR001128">
    <property type="entry name" value="Cyt_P450"/>
</dbReference>
<dbReference type="InterPro" id="IPR036396">
    <property type="entry name" value="Cyt_P450_sf"/>
</dbReference>
<dbReference type="PROSITE" id="PS00086">
    <property type="entry name" value="CYTOCHROME_P450"/>
    <property type="match status" value="1"/>
</dbReference>
<dbReference type="PANTHER" id="PTHR47950:SF48">
    <property type="entry name" value="CYTOCHROME P450 FAMILY PROTEIN, EXPRESSED"/>
    <property type="match status" value="1"/>
</dbReference>
<evidence type="ECO:0008006" key="9">
    <source>
        <dbReference type="Google" id="ProtNLM"/>
    </source>
</evidence>
<dbReference type="Gene3D" id="1.10.630.10">
    <property type="entry name" value="Cytochrome P450"/>
    <property type="match status" value="1"/>
</dbReference>
<dbReference type="FunFam" id="1.10.630.10:FF:000163">
    <property type="entry name" value="Geraniol 8-hydroxylase"/>
    <property type="match status" value="1"/>
</dbReference>
<dbReference type="GO" id="GO:0004497">
    <property type="term" value="F:monooxygenase activity"/>
    <property type="evidence" value="ECO:0007669"/>
    <property type="project" value="UniProtKB-KW"/>
</dbReference>
<evidence type="ECO:0000256" key="5">
    <source>
        <dbReference type="PIRSR" id="PIRSR602401-1"/>
    </source>
</evidence>
<dbReference type="GO" id="GO:0005506">
    <property type="term" value="F:iron ion binding"/>
    <property type="evidence" value="ECO:0007669"/>
    <property type="project" value="InterPro"/>
</dbReference>
<evidence type="ECO:0000256" key="4">
    <source>
        <dbReference type="ARBA" id="ARBA00023004"/>
    </source>
</evidence>
<dbReference type="PANTHER" id="PTHR47950">
    <property type="entry name" value="CYTOCHROME P450, FAMILY 76, SUBFAMILY C, POLYPEPTIDE 5-RELATED"/>
    <property type="match status" value="1"/>
</dbReference>
<organism evidence="7 8">
    <name type="scientific">Lactuca virosa</name>
    <dbReference type="NCBI Taxonomy" id="75947"/>
    <lineage>
        <taxon>Eukaryota</taxon>
        <taxon>Viridiplantae</taxon>
        <taxon>Streptophyta</taxon>
        <taxon>Embryophyta</taxon>
        <taxon>Tracheophyta</taxon>
        <taxon>Spermatophyta</taxon>
        <taxon>Magnoliopsida</taxon>
        <taxon>eudicotyledons</taxon>
        <taxon>Gunneridae</taxon>
        <taxon>Pentapetalae</taxon>
        <taxon>asterids</taxon>
        <taxon>campanulids</taxon>
        <taxon>Asterales</taxon>
        <taxon>Asteraceae</taxon>
        <taxon>Cichorioideae</taxon>
        <taxon>Cichorieae</taxon>
        <taxon>Lactucinae</taxon>
        <taxon>Lactuca</taxon>
    </lineage>
</organism>
<dbReference type="InterPro" id="IPR002401">
    <property type="entry name" value="Cyt_P450_E_grp-I"/>
</dbReference>
<evidence type="ECO:0000256" key="3">
    <source>
        <dbReference type="ARBA" id="ARBA00023002"/>
    </source>
</evidence>
<evidence type="ECO:0000256" key="6">
    <source>
        <dbReference type="RuleBase" id="RU000461"/>
    </source>
</evidence>
<dbReference type="GO" id="GO:0020037">
    <property type="term" value="F:heme binding"/>
    <property type="evidence" value="ECO:0007669"/>
    <property type="project" value="InterPro"/>
</dbReference>
<keyword evidence="4 5" id="KW-0408">Iron</keyword>
<protein>
    <recommendedName>
        <fullName evidence="9">Cytochrome P450</fullName>
    </recommendedName>
</protein>
<keyword evidence="2 5" id="KW-0479">Metal-binding</keyword>
<comment type="similarity">
    <text evidence="1 6">Belongs to the cytochrome P450 family.</text>
</comment>
<keyword evidence="5 6" id="KW-0349">Heme</keyword>
<dbReference type="InterPro" id="IPR017972">
    <property type="entry name" value="Cyt_P450_CS"/>
</dbReference>
<reference evidence="7 8" key="1">
    <citation type="submission" date="2022-01" db="EMBL/GenBank/DDBJ databases">
        <authorList>
            <person name="Xiong W."/>
            <person name="Schranz E."/>
        </authorList>
    </citation>
    <scope>NUCLEOTIDE SEQUENCE [LARGE SCALE GENOMIC DNA]</scope>
</reference>
<dbReference type="GO" id="GO:0016705">
    <property type="term" value="F:oxidoreductase activity, acting on paired donors, with incorporation or reduction of molecular oxygen"/>
    <property type="evidence" value="ECO:0007669"/>
    <property type="project" value="InterPro"/>
</dbReference>
<keyword evidence="8" id="KW-1185">Reference proteome</keyword>
<keyword evidence="3 6" id="KW-0560">Oxidoreductase</keyword>
<name>A0AAU9LWM6_9ASTR</name>
<dbReference type="EMBL" id="CAKMRJ010000949">
    <property type="protein sequence ID" value="CAH1420278.1"/>
    <property type="molecule type" value="Genomic_DNA"/>
</dbReference>
<accession>A0AAU9LWM6</accession>
<comment type="caution">
    <text evidence="7">The sequence shown here is derived from an EMBL/GenBank/DDBJ whole genome shotgun (WGS) entry which is preliminary data.</text>
</comment>
<dbReference type="PRINTS" id="PR00385">
    <property type="entry name" value="P450"/>
</dbReference>
<dbReference type="Pfam" id="PF00067">
    <property type="entry name" value="p450"/>
    <property type="match status" value="1"/>
</dbReference>
<evidence type="ECO:0000313" key="8">
    <source>
        <dbReference type="Proteomes" id="UP001157418"/>
    </source>
</evidence>
<feature type="binding site" description="axial binding residue" evidence="5">
    <location>
        <position position="337"/>
    </location>
    <ligand>
        <name>heme</name>
        <dbReference type="ChEBI" id="CHEBI:30413"/>
    </ligand>
    <ligandPart>
        <name>Fe</name>
        <dbReference type="ChEBI" id="CHEBI:18248"/>
    </ligandPart>
</feature>
<dbReference type="Proteomes" id="UP001157418">
    <property type="component" value="Unassembled WGS sequence"/>
</dbReference>
<dbReference type="SUPFAM" id="SSF48264">
    <property type="entry name" value="Cytochrome P450"/>
    <property type="match status" value="1"/>
</dbReference>